<dbReference type="InterPro" id="IPR029063">
    <property type="entry name" value="SAM-dependent_MTases_sf"/>
</dbReference>
<dbReference type="InterPro" id="IPR041698">
    <property type="entry name" value="Methyltransf_25"/>
</dbReference>
<dbReference type="GO" id="GO:0005829">
    <property type="term" value="C:cytosol"/>
    <property type="evidence" value="ECO:0007669"/>
    <property type="project" value="TreeGrafter"/>
</dbReference>
<dbReference type="PANTHER" id="PTHR31841">
    <property type="entry name" value="PROTEIN FAM72A-RELATED"/>
    <property type="match status" value="1"/>
</dbReference>
<dbReference type="Pfam" id="PF13649">
    <property type="entry name" value="Methyltransf_25"/>
    <property type="match status" value="1"/>
</dbReference>
<evidence type="ECO:0000256" key="1">
    <source>
        <dbReference type="ARBA" id="ARBA00006888"/>
    </source>
</evidence>
<dbReference type="PANTHER" id="PTHR31841:SF1">
    <property type="entry name" value="PROTEIN FAM72A-RELATED"/>
    <property type="match status" value="1"/>
</dbReference>
<gene>
    <name evidence="4" type="ORF">KVV02_004016</name>
</gene>
<feature type="domain" description="Methyltransferase" evidence="3">
    <location>
        <begin position="7"/>
        <end position="78"/>
    </location>
</feature>
<dbReference type="SUPFAM" id="SSF53335">
    <property type="entry name" value="S-adenosyl-L-methionine-dependent methyltransferases"/>
    <property type="match status" value="1"/>
</dbReference>
<protein>
    <recommendedName>
        <fullName evidence="3">Methyltransferase domain-containing protein</fullName>
    </recommendedName>
</protein>
<name>A0A9P7ZYJ3_MORAP</name>
<dbReference type="EMBL" id="JAIFTL010000528">
    <property type="protein sequence ID" value="KAG9319241.1"/>
    <property type="molecule type" value="Genomic_DNA"/>
</dbReference>
<dbReference type="InterPro" id="IPR026768">
    <property type="entry name" value="YPEH2ZP"/>
</dbReference>
<dbReference type="Gene3D" id="3.40.50.150">
    <property type="entry name" value="Vaccinia Virus protein VP39"/>
    <property type="match status" value="1"/>
</dbReference>
<organism evidence="4 5">
    <name type="scientific">Mortierella alpina</name>
    <name type="common">Oleaginous fungus</name>
    <name type="synonym">Mortierella renispora</name>
    <dbReference type="NCBI Taxonomy" id="64518"/>
    <lineage>
        <taxon>Eukaryota</taxon>
        <taxon>Fungi</taxon>
        <taxon>Fungi incertae sedis</taxon>
        <taxon>Mucoromycota</taxon>
        <taxon>Mortierellomycotina</taxon>
        <taxon>Mortierellomycetes</taxon>
        <taxon>Mortierellales</taxon>
        <taxon>Mortierellaceae</taxon>
        <taxon>Mortierella</taxon>
    </lineage>
</organism>
<evidence type="ECO:0000259" key="3">
    <source>
        <dbReference type="Pfam" id="PF13649"/>
    </source>
</evidence>
<sequence>MSTEHTETNFTGIDISAVWPTEIRPRNCRFQVVDATQGLPFEDDTFDFVYQRFMIMGYLAKDWPFIIQELVRVTKPGGVIELTEIPLISNANGPELARLLAILEQGCIAKGLDTKVAKKLDGMLREAGLLDVKACHASIPVGAWGAKVGQLMRENSAGLWSSLKGWIKELTHLNDAQYEAMIRRIFVEYETHRCYNHGQHRLLQDRSRTLGVYSPHTQRSRRPQHDAHELHDAEDQAFPYAEEVLTNQSTRVPTLMSHQTHLLTRRLPLLTSQQASTAMISQSQHDRSDTSVPQQPTAPAPPQYTHQQRYTPDQEQQPGHPRQQPHSQPPQGAPQQHQRPAFLSQPVYQLACAACIRPLCLRAMKAVMLSDHSKELYSTDMPPAGLQLVNDDRQVRHCACRIRDSACLGCGQIAGYHVTQPCSDCLKDQNNGHFWMFYSSAVFHYKRHRIDGPAGGVMLWANVPPISYDQSLAQQLRLEVPILTVQTRLAQPRADADPQGSGDDRPLTACVEMEEWLTSPISEVVCR</sequence>
<dbReference type="AlphaFoldDB" id="A0A9P7ZYJ3"/>
<reference evidence="4" key="1">
    <citation type="submission" date="2021-07" db="EMBL/GenBank/DDBJ databases">
        <title>Draft genome of Mortierella alpina, strain LL118, isolated from an aspen leaf litter sample.</title>
        <authorList>
            <person name="Yang S."/>
            <person name="Vinatzer B.A."/>
        </authorList>
    </citation>
    <scope>NUCLEOTIDE SEQUENCE</scope>
    <source>
        <strain evidence="4">LL118</strain>
    </source>
</reference>
<feature type="compositionally biased region" description="Polar residues" evidence="2">
    <location>
        <begin position="274"/>
        <end position="283"/>
    </location>
</feature>
<evidence type="ECO:0000256" key="2">
    <source>
        <dbReference type="SAM" id="MobiDB-lite"/>
    </source>
</evidence>
<comment type="similarity">
    <text evidence="1">Belongs to the FAM72 family.</text>
</comment>
<dbReference type="CDD" id="cd02440">
    <property type="entry name" value="AdoMet_MTases"/>
    <property type="match status" value="1"/>
</dbReference>
<proteinExistence type="inferred from homology"/>
<feature type="compositionally biased region" description="Low complexity" evidence="2">
    <location>
        <begin position="303"/>
        <end position="326"/>
    </location>
</feature>
<accession>A0A9P7ZYJ3</accession>
<evidence type="ECO:0000313" key="5">
    <source>
        <dbReference type="Proteomes" id="UP000717515"/>
    </source>
</evidence>
<dbReference type="Proteomes" id="UP000717515">
    <property type="component" value="Unassembled WGS sequence"/>
</dbReference>
<comment type="caution">
    <text evidence="4">The sequence shown here is derived from an EMBL/GenBank/DDBJ whole genome shotgun (WGS) entry which is preliminary data.</text>
</comment>
<evidence type="ECO:0000313" key="4">
    <source>
        <dbReference type="EMBL" id="KAG9319241.1"/>
    </source>
</evidence>
<dbReference type="Pfam" id="PF14976">
    <property type="entry name" value="YPEH2ZP"/>
    <property type="match status" value="1"/>
</dbReference>
<feature type="region of interest" description="Disordered" evidence="2">
    <location>
        <begin position="274"/>
        <end position="339"/>
    </location>
</feature>